<dbReference type="PANTHER" id="PTHR31374">
    <property type="entry name" value="AUXIN-INDUCED PROTEIN-LIKE-RELATED"/>
    <property type="match status" value="1"/>
</dbReference>
<proteinExistence type="inferred from homology"/>
<dbReference type="EMBL" id="QGNW01001393">
    <property type="protein sequence ID" value="RVW42828.1"/>
    <property type="molecule type" value="Genomic_DNA"/>
</dbReference>
<gene>
    <name evidence="4" type="primary">SAUR50_3</name>
    <name evidence="3" type="synonym">SAUR50_1</name>
    <name evidence="4" type="ORF">CK203_023071</name>
    <name evidence="3" type="ORF">CK203_079920</name>
</gene>
<protein>
    <submittedName>
        <fullName evidence="4">Auxin-responsive protein SAUR50</fullName>
    </submittedName>
</protein>
<evidence type="ECO:0000313" key="5">
    <source>
        <dbReference type="Proteomes" id="UP000288805"/>
    </source>
</evidence>
<organism evidence="4 5">
    <name type="scientific">Vitis vinifera</name>
    <name type="common">Grape</name>
    <dbReference type="NCBI Taxonomy" id="29760"/>
    <lineage>
        <taxon>Eukaryota</taxon>
        <taxon>Viridiplantae</taxon>
        <taxon>Streptophyta</taxon>
        <taxon>Embryophyta</taxon>
        <taxon>Tracheophyta</taxon>
        <taxon>Spermatophyta</taxon>
        <taxon>Magnoliopsida</taxon>
        <taxon>eudicotyledons</taxon>
        <taxon>Gunneridae</taxon>
        <taxon>Pentapetalae</taxon>
        <taxon>rosids</taxon>
        <taxon>Vitales</taxon>
        <taxon>Vitaceae</taxon>
        <taxon>Viteae</taxon>
        <taxon>Vitis</taxon>
    </lineage>
</organism>
<dbReference type="PANTHER" id="PTHR31374:SF390">
    <property type="entry name" value="AUXIN-RESPONSIVE PROTEIN SAUR71"/>
    <property type="match status" value="1"/>
</dbReference>
<evidence type="ECO:0000256" key="1">
    <source>
        <dbReference type="ARBA" id="ARBA00006974"/>
    </source>
</evidence>
<comment type="similarity">
    <text evidence="1">Belongs to the ARG7 family.</text>
</comment>
<comment type="caution">
    <text evidence="4">The sequence shown here is derived from an EMBL/GenBank/DDBJ whole genome shotgun (WGS) entry which is preliminary data.</text>
</comment>
<accession>A0A438J432</accession>
<name>A0A438J432_VITVI</name>
<dbReference type="EMBL" id="QGNW01000064">
    <property type="protein sequence ID" value="RVX03718.1"/>
    <property type="molecule type" value="Genomic_DNA"/>
</dbReference>
<dbReference type="AlphaFoldDB" id="A0A438J432"/>
<dbReference type="Proteomes" id="UP000288805">
    <property type="component" value="Unassembled WGS sequence"/>
</dbReference>
<feature type="region of interest" description="Disordered" evidence="2">
    <location>
        <begin position="27"/>
        <end position="53"/>
    </location>
</feature>
<evidence type="ECO:0000313" key="4">
    <source>
        <dbReference type="EMBL" id="RVX03718.1"/>
    </source>
</evidence>
<sequence length="170" mass="19342">MATSLKINQIVRLKQVMKKWKAMSMKLRHGPSPDATDTDTDSEIDTDRGASTPRTPSGFLAVYVASERERFLVPTRYVNLPVFVTLLKRAEEEHGFKFSGGIVVPCEVGFFRKVLEFLEKDEKKFGSLELDEFLKMFSEVGFDSSCKTSSYAYNINTCHDQFTHLMHKAS</sequence>
<dbReference type="GO" id="GO:0009733">
    <property type="term" value="P:response to auxin"/>
    <property type="evidence" value="ECO:0007669"/>
    <property type="project" value="InterPro"/>
</dbReference>
<evidence type="ECO:0000313" key="3">
    <source>
        <dbReference type="EMBL" id="RVW42828.1"/>
    </source>
</evidence>
<dbReference type="Pfam" id="PF02519">
    <property type="entry name" value="Auxin_inducible"/>
    <property type="match status" value="1"/>
</dbReference>
<reference evidence="4 5" key="1">
    <citation type="journal article" date="2018" name="PLoS Genet.">
        <title>Population sequencing reveals clonal diversity and ancestral inbreeding in the grapevine cultivar Chardonnay.</title>
        <authorList>
            <person name="Roach M.J."/>
            <person name="Johnson D.L."/>
            <person name="Bohlmann J."/>
            <person name="van Vuuren H.J."/>
            <person name="Jones S.J."/>
            <person name="Pretorius I.S."/>
            <person name="Schmidt S.A."/>
            <person name="Borneman A.R."/>
        </authorList>
    </citation>
    <scope>NUCLEOTIDE SEQUENCE [LARGE SCALE GENOMIC DNA]</scope>
    <source>
        <strain evidence="5">cv. Chardonnay</strain>
        <strain evidence="4">I10V1</strain>
        <tissue evidence="4">Leaf</tissue>
    </source>
</reference>
<evidence type="ECO:0000256" key="2">
    <source>
        <dbReference type="SAM" id="MobiDB-lite"/>
    </source>
</evidence>
<dbReference type="InterPro" id="IPR003676">
    <property type="entry name" value="SAUR_fam"/>
</dbReference>